<accession>A0A072U3Z5</accession>
<evidence type="ECO:0000313" key="2">
    <source>
        <dbReference type="EnsemblPlants" id="KEH24454"/>
    </source>
</evidence>
<dbReference type="AlphaFoldDB" id="A0A072U3Z5"/>
<proteinExistence type="predicted"/>
<sequence length="88" mass="10504">MDGFTVDHGNIVGIYQVKLYIHEPKYYGSKTDSKELCSSEWDKYNNDNDFEKSSLKAKKKRRPIFYQRVSLAEKVRQEKERSIEFSKF</sequence>
<evidence type="ECO:0000313" key="3">
    <source>
        <dbReference type="Proteomes" id="UP000002051"/>
    </source>
</evidence>
<reference evidence="2" key="3">
    <citation type="submission" date="2015-04" db="UniProtKB">
        <authorList>
            <consortium name="EnsemblPlants"/>
        </authorList>
    </citation>
    <scope>IDENTIFICATION</scope>
    <source>
        <strain evidence="2">cv. Jemalong A17</strain>
    </source>
</reference>
<reference evidence="1 3" key="2">
    <citation type="journal article" date="2014" name="BMC Genomics">
        <title>An improved genome release (version Mt4.0) for the model legume Medicago truncatula.</title>
        <authorList>
            <person name="Tang H."/>
            <person name="Krishnakumar V."/>
            <person name="Bidwell S."/>
            <person name="Rosen B."/>
            <person name="Chan A."/>
            <person name="Zhou S."/>
            <person name="Gentzbittel L."/>
            <person name="Childs K.L."/>
            <person name="Yandell M."/>
            <person name="Gundlach H."/>
            <person name="Mayer K.F."/>
            <person name="Schwartz D.C."/>
            <person name="Town C.D."/>
        </authorList>
    </citation>
    <scope>GENOME REANNOTATION</scope>
    <source>
        <strain evidence="1">A17</strain>
        <strain evidence="2 3">cv. Jemalong A17</strain>
    </source>
</reference>
<dbReference type="EnsemblPlants" id="KEH24454">
    <property type="protein sequence ID" value="KEH24454"/>
    <property type="gene ID" value="MTR_7g111295"/>
</dbReference>
<dbReference type="HOGENOM" id="CLU_2472514_0_0_1"/>
<organism evidence="1 3">
    <name type="scientific">Medicago truncatula</name>
    <name type="common">Barrel medic</name>
    <name type="synonym">Medicago tribuloides</name>
    <dbReference type="NCBI Taxonomy" id="3880"/>
    <lineage>
        <taxon>Eukaryota</taxon>
        <taxon>Viridiplantae</taxon>
        <taxon>Streptophyta</taxon>
        <taxon>Embryophyta</taxon>
        <taxon>Tracheophyta</taxon>
        <taxon>Spermatophyta</taxon>
        <taxon>Magnoliopsida</taxon>
        <taxon>eudicotyledons</taxon>
        <taxon>Gunneridae</taxon>
        <taxon>Pentapetalae</taxon>
        <taxon>rosids</taxon>
        <taxon>fabids</taxon>
        <taxon>Fabales</taxon>
        <taxon>Fabaceae</taxon>
        <taxon>Papilionoideae</taxon>
        <taxon>50 kb inversion clade</taxon>
        <taxon>NPAAA clade</taxon>
        <taxon>Hologalegina</taxon>
        <taxon>IRL clade</taxon>
        <taxon>Trifolieae</taxon>
        <taxon>Medicago</taxon>
    </lineage>
</organism>
<gene>
    <name evidence="1" type="ordered locus">MTR_7g111295</name>
</gene>
<reference evidence="1 3" key="1">
    <citation type="journal article" date="2011" name="Nature">
        <title>The Medicago genome provides insight into the evolution of rhizobial symbioses.</title>
        <authorList>
            <person name="Young N.D."/>
            <person name="Debelle F."/>
            <person name="Oldroyd G.E."/>
            <person name="Geurts R."/>
            <person name="Cannon S.B."/>
            <person name="Udvardi M.K."/>
            <person name="Benedito V.A."/>
            <person name="Mayer K.F."/>
            <person name="Gouzy J."/>
            <person name="Schoof H."/>
            <person name="Van de Peer Y."/>
            <person name="Proost S."/>
            <person name="Cook D.R."/>
            <person name="Meyers B.C."/>
            <person name="Spannagl M."/>
            <person name="Cheung F."/>
            <person name="De Mita S."/>
            <person name="Krishnakumar V."/>
            <person name="Gundlach H."/>
            <person name="Zhou S."/>
            <person name="Mudge J."/>
            <person name="Bharti A.K."/>
            <person name="Murray J.D."/>
            <person name="Naoumkina M.A."/>
            <person name="Rosen B."/>
            <person name="Silverstein K.A."/>
            <person name="Tang H."/>
            <person name="Rombauts S."/>
            <person name="Zhao P.X."/>
            <person name="Zhou P."/>
            <person name="Barbe V."/>
            <person name="Bardou P."/>
            <person name="Bechner M."/>
            <person name="Bellec A."/>
            <person name="Berger A."/>
            <person name="Berges H."/>
            <person name="Bidwell S."/>
            <person name="Bisseling T."/>
            <person name="Choisne N."/>
            <person name="Couloux A."/>
            <person name="Denny R."/>
            <person name="Deshpande S."/>
            <person name="Dai X."/>
            <person name="Doyle J.J."/>
            <person name="Dudez A.M."/>
            <person name="Farmer A.D."/>
            <person name="Fouteau S."/>
            <person name="Franken C."/>
            <person name="Gibelin C."/>
            <person name="Gish J."/>
            <person name="Goldstein S."/>
            <person name="Gonzalez A.J."/>
            <person name="Green P.J."/>
            <person name="Hallab A."/>
            <person name="Hartog M."/>
            <person name="Hua A."/>
            <person name="Humphray S.J."/>
            <person name="Jeong D.H."/>
            <person name="Jing Y."/>
            <person name="Jocker A."/>
            <person name="Kenton S.M."/>
            <person name="Kim D.J."/>
            <person name="Klee K."/>
            <person name="Lai H."/>
            <person name="Lang C."/>
            <person name="Lin S."/>
            <person name="Macmil S.L."/>
            <person name="Magdelenat G."/>
            <person name="Matthews L."/>
            <person name="McCorrison J."/>
            <person name="Monaghan E.L."/>
            <person name="Mun J.H."/>
            <person name="Najar F.Z."/>
            <person name="Nicholson C."/>
            <person name="Noirot C."/>
            <person name="O'Bleness M."/>
            <person name="Paule C.R."/>
            <person name="Poulain J."/>
            <person name="Prion F."/>
            <person name="Qin B."/>
            <person name="Qu C."/>
            <person name="Retzel E.F."/>
            <person name="Riddle C."/>
            <person name="Sallet E."/>
            <person name="Samain S."/>
            <person name="Samson N."/>
            <person name="Sanders I."/>
            <person name="Saurat O."/>
            <person name="Scarpelli C."/>
            <person name="Schiex T."/>
            <person name="Segurens B."/>
            <person name="Severin A.J."/>
            <person name="Sherrier D.J."/>
            <person name="Shi R."/>
            <person name="Sims S."/>
            <person name="Singer S.R."/>
            <person name="Sinharoy S."/>
            <person name="Sterck L."/>
            <person name="Viollet A."/>
            <person name="Wang B.B."/>
            <person name="Wang K."/>
            <person name="Wang M."/>
            <person name="Wang X."/>
            <person name="Warfsmann J."/>
            <person name="Weissenbach J."/>
            <person name="White D.D."/>
            <person name="White J.D."/>
            <person name="Wiley G.B."/>
            <person name="Wincker P."/>
            <person name="Xing Y."/>
            <person name="Yang L."/>
            <person name="Yao Z."/>
            <person name="Ying F."/>
            <person name="Zhai J."/>
            <person name="Zhou L."/>
            <person name="Zuber A."/>
            <person name="Denarie J."/>
            <person name="Dixon R.A."/>
            <person name="May G.D."/>
            <person name="Schwartz D.C."/>
            <person name="Rogers J."/>
            <person name="Quetier F."/>
            <person name="Town C.D."/>
            <person name="Roe B.A."/>
        </authorList>
    </citation>
    <scope>NUCLEOTIDE SEQUENCE [LARGE SCALE GENOMIC DNA]</scope>
    <source>
        <strain evidence="1">A17</strain>
        <strain evidence="2 3">cv. Jemalong A17</strain>
    </source>
</reference>
<evidence type="ECO:0000313" key="1">
    <source>
        <dbReference type="EMBL" id="KEH24454.1"/>
    </source>
</evidence>
<dbReference type="EMBL" id="CM001223">
    <property type="protein sequence ID" value="KEH24454.1"/>
    <property type="molecule type" value="Genomic_DNA"/>
</dbReference>
<dbReference type="Proteomes" id="UP000002051">
    <property type="component" value="Unassembled WGS sequence"/>
</dbReference>
<name>A0A072U3Z5_MEDTR</name>
<protein>
    <submittedName>
        <fullName evidence="1 2">Uncharacterized protein</fullName>
    </submittedName>
</protein>
<keyword evidence="3" id="KW-1185">Reference proteome</keyword>